<evidence type="ECO:0000259" key="3">
    <source>
        <dbReference type="Pfam" id="PF13193"/>
    </source>
</evidence>
<sequence>MDSPLLHDWLFSHAARRPEAPAVATPSVRLSYADLAERVRALAGQLAAGGVGPGSRVLLALPNEPATVVAGLAVNAAGGTTVEVNREWSPEVLAGIVAQSGARVAFVSARDARTWRAVRAGGGLDRLWVVHPGRSRGPAQEALGGEPAAFLGDDGRLDPDLGPPPPPPRPRLGPDAPALILYTSGSMGRPRGVVQTFRNVDANTRSIVRYLGLGPEDRALLTLPLYYCYGRSVLQTHLFAGGSVFLENRFAFPRLALEAMAAEGCTGFAGVPLTFEILRRQVDVSSLAFPRLRYLTQAGGGMAPETIDWVRQAFHPARLFVMYGQTEATARLSYLPPERAHDKRGSIGVAIPGVELRVVDEAGRELPPGETGHLVARGDNVTQGYLDEPEETAAILHDGWLWTGDLASRDEEGFLFHRGRAKEILKIGGHRVSPIEIEQVVARHPDVLEAAVVGAADALMGEVPEAFVVFRDGPRPGEDELRRFCRERMPPYRVPVRFTALAALPRSEAGKLLRAELRGAWPEAG</sequence>
<dbReference type="InterPro" id="IPR000873">
    <property type="entry name" value="AMP-dep_synth/lig_dom"/>
</dbReference>
<dbReference type="SUPFAM" id="SSF56801">
    <property type="entry name" value="Acetyl-CoA synthetase-like"/>
    <property type="match status" value="1"/>
</dbReference>
<dbReference type="InterPro" id="IPR045851">
    <property type="entry name" value="AMP-bd_C_sf"/>
</dbReference>
<dbReference type="GO" id="GO:0016878">
    <property type="term" value="F:acid-thiol ligase activity"/>
    <property type="evidence" value="ECO:0007669"/>
    <property type="project" value="UniProtKB-ARBA"/>
</dbReference>
<evidence type="ECO:0000256" key="1">
    <source>
        <dbReference type="SAM" id="MobiDB-lite"/>
    </source>
</evidence>
<accession>A0A7I9VN19</accession>
<proteinExistence type="predicted"/>
<evidence type="ECO:0000313" key="5">
    <source>
        <dbReference type="Proteomes" id="UP000503640"/>
    </source>
</evidence>
<evidence type="ECO:0000259" key="2">
    <source>
        <dbReference type="Pfam" id="PF00501"/>
    </source>
</evidence>
<comment type="caution">
    <text evidence="4">The sequence shown here is derived from an EMBL/GenBank/DDBJ whole genome shotgun (WGS) entry which is preliminary data.</text>
</comment>
<keyword evidence="4" id="KW-0436">Ligase</keyword>
<reference evidence="5" key="1">
    <citation type="journal article" date="2020" name="Appl. Environ. Microbiol.">
        <title>Diazotrophic Anaeromyxobacter Isolates from Soils.</title>
        <authorList>
            <person name="Masuda Y."/>
            <person name="Yamanaka H."/>
            <person name="Xu Z.X."/>
            <person name="Shiratori Y."/>
            <person name="Aono T."/>
            <person name="Amachi S."/>
            <person name="Senoo K."/>
            <person name="Itoh H."/>
        </authorList>
    </citation>
    <scope>NUCLEOTIDE SEQUENCE [LARGE SCALE GENOMIC DNA]</scope>
    <source>
        <strain evidence="5">R267</strain>
    </source>
</reference>
<dbReference type="InterPro" id="IPR042099">
    <property type="entry name" value="ANL_N_sf"/>
</dbReference>
<dbReference type="InterPro" id="IPR025110">
    <property type="entry name" value="AMP-bd_C"/>
</dbReference>
<dbReference type="RefSeq" id="WP_176065356.1">
    <property type="nucleotide sequence ID" value="NZ_BJTG01000005.1"/>
</dbReference>
<feature type="domain" description="AMP-binding enzyme C-terminal" evidence="3">
    <location>
        <begin position="436"/>
        <end position="511"/>
    </location>
</feature>
<dbReference type="Proteomes" id="UP000503640">
    <property type="component" value="Unassembled WGS sequence"/>
</dbReference>
<name>A0A7I9VN19_9BACT</name>
<dbReference type="EMBL" id="BJTG01000005">
    <property type="protein sequence ID" value="GEJ57608.1"/>
    <property type="molecule type" value="Genomic_DNA"/>
</dbReference>
<dbReference type="PANTHER" id="PTHR43767:SF1">
    <property type="entry name" value="NONRIBOSOMAL PEPTIDE SYNTHASE PES1 (EUROFUNG)-RELATED"/>
    <property type="match status" value="1"/>
</dbReference>
<feature type="domain" description="AMP-dependent synthetase/ligase" evidence="2">
    <location>
        <begin position="12"/>
        <end position="386"/>
    </location>
</feature>
<dbReference type="InterPro" id="IPR050237">
    <property type="entry name" value="ATP-dep_AMP-bd_enzyme"/>
</dbReference>
<feature type="compositionally biased region" description="Pro residues" evidence="1">
    <location>
        <begin position="161"/>
        <end position="171"/>
    </location>
</feature>
<dbReference type="Pfam" id="PF00501">
    <property type="entry name" value="AMP-binding"/>
    <property type="match status" value="1"/>
</dbReference>
<dbReference type="Gene3D" id="3.40.50.12780">
    <property type="entry name" value="N-terminal domain of ligase-like"/>
    <property type="match status" value="1"/>
</dbReference>
<gene>
    <name evidence="4" type="ORF">AMYX_23490</name>
</gene>
<dbReference type="AlphaFoldDB" id="A0A7I9VN19"/>
<dbReference type="PANTHER" id="PTHR43767">
    <property type="entry name" value="LONG-CHAIN-FATTY-ACID--COA LIGASE"/>
    <property type="match status" value="1"/>
</dbReference>
<dbReference type="Pfam" id="PF13193">
    <property type="entry name" value="AMP-binding_C"/>
    <property type="match status" value="1"/>
</dbReference>
<feature type="region of interest" description="Disordered" evidence="1">
    <location>
        <begin position="138"/>
        <end position="174"/>
    </location>
</feature>
<protein>
    <submittedName>
        <fullName evidence="4">AMP-dependent ligase</fullName>
    </submittedName>
</protein>
<evidence type="ECO:0000313" key="4">
    <source>
        <dbReference type="EMBL" id="GEJ57608.1"/>
    </source>
</evidence>
<organism evidence="4 5">
    <name type="scientific">Anaeromyxobacter diazotrophicus</name>
    <dbReference type="NCBI Taxonomy" id="2590199"/>
    <lineage>
        <taxon>Bacteria</taxon>
        <taxon>Pseudomonadati</taxon>
        <taxon>Myxococcota</taxon>
        <taxon>Myxococcia</taxon>
        <taxon>Myxococcales</taxon>
        <taxon>Cystobacterineae</taxon>
        <taxon>Anaeromyxobacteraceae</taxon>
        <taxon>Anaeromyxobacter</taxon>
    </lineage>
</organism>
<dbReference type="Gene3D" id="3.30.300.30">
    <property type="match status" value="1"/>
</dbReference>
<keyword evidence="5" id="KW-1185">Reference proteome</keyword>